<dbReference type="InterPro" id="IPR019793">
    <property type="entry name" value="Peroxidases_heam-ligand_BS"/>
</dbReference>
<evidence type="ECO:0000256" key="6">
    <source>
        <dbReference type="ARBA" id="ARBA00023049"/>
    </source>
</evidence>
<evidence type="ECO:0000256" key="7">
    <source>
        <dbReference type="SAM" id="SignalP"/>
    </source>
</evidence>
<feature type="domain" description="Peptidase M48" evidence="8">
    <location>
        <begin position="47"/>
        <end position="230"/>
    </location>
</feature>
<evidence type="ECO:0000259" key="8">
    <source>
        <dbReference type="Pfam" id="PF01435"/>
    </source>
</evidence>
<feature type="signal peptide" evidence="7">
    <location>
        <begin position="1"/>
        <end position="19"/>
    </location>
</feature>
<dbReference type="Proteomes" id="UP000244932">
    <property type="component" value="Unassembled WGS sequence"/>
</dbReference>
<keyword evidence="2 9" id="KW-0645">Protease</keyword>
<organism evidence="9 10">
    <name type="scientific">Pontivivens insulae</name>
    <dbReference type="NCBI Taxonomy" id="1639689"/>
    <lineage>
        <taxon>Bacteria</taxon>
        <taxon>Pseudomonadati</taxon>
        <taxon>Pseudomonadota</taxon>
        <taxon>Alphaproteobacteria</taxon>
        <taxon>Rhodobacterales</taxon>
        <taxon>Paracoccaceae</taxon>
        <taxon>Pontivivens</taxon>
    </lineage>
</organism>
<dbReference type="EC" id="3.4.-.-" evidence="9"/>
<dbReference type="Gene3D" id="3.30.2010.10">
    <property type="entry name" value="Metalloproteases ('zincins'), catalytic domain"/>
    <property type="match status" value="1"/>
</dbReference>
<keyword evidence="3" id="KW-0479">Metal-binding</keyword>
<dbReference type="OrthoDB" id="9810445at2"/>
<dbReference type="GO" id="GO:0051603">
    <property type="term" value="P:proteolysis involved in protein catabolic process"/>
    <property type="evidence" value="ECO:0007669"/>
    <property type="project" value="TreeGrafter"/>
</dbReference>
<dbReference type="Pfam" id="PF01435">
    <property type="entry name" value="Peptidase_M48"/>
    <property type="match status" value="1"/>
</dbReference>
<dbReference type="InterPro" id="IPR051156">
    <property type="entry name" value="Mito/Outer_Membr_Metalloprot"/>
</dbReference>
<keyword evidence="6" id="KW-0482">Metalloprotease</keyword>
<keyword evidence="4 9" id="KW-0378">Hydrolase</keyword>
<dbReference type="PROSITE" id="PS51257">
    <property type="entry name" value="PROKAR_LIPOPROTEIN"/>
    <property type="match status" value="1"/>
</dbReference>
<keyword evidence="7" id="KW-0732">Signal</keyword>
<sequence length="454" mass="48450">MRVALTALLCLMIAGCAPLQITASRTDRFSQELIDDLGGRFGDPAIQSYVEDIGYEILDAIGRPHSEFRFIVADSHVSNAFALPNGDIIVTRRMVGTSRDRAELAAVIAHEIAHVTAGHSVQMIGRRNELIEVARSDLRGGMPFDVNQVNDGITRQLAAFNRTQEQDADNLAIGYAQAAGFDPVAHLDRLAAYLREEELDIATGRLPPGAMRPSVYDRHPPTAARLAIARTNVARFPPGGERGRGQHLAITDGLLWSESGSGFLARGARLYDRSAGLSFRLPVEFSAMPDGDRALLVSDDLLVLIRRAADGVARREGMTAGASGRRGALSIGSDTISSAQTPGGVETMVRLIAARAAGAEYRIAALTPPDQGARARLASLDQLLDGSRAFAPGGDNAPAPRRLSTITVDPNDTVASLARRMAVEDNAVERFLLLNNIPAGSSLAPGTQVRLIVE</sequence>
<dbReference type="PANTHER" id="PTHR22726:SF1">
    <property type="entry name" value="METALLOENDOPEPTIDASE OMA1, MITOCHONDRIAL"/>
    <property type="match status" value="1"/>
</dbReference>
<proteinExistence type="predicted"/>
<evidence type="ECO:0000256" key="3">
    <source>
        <dbReference type="ARBA" id="ARBA00022723"/>
    </source>
</evidence>
<evidence type="ECO:0000256" key="2">
    <source>
        <dbReference type="ARBA" id="ARBA00022670"/>
    </source>
</evidence>
<dbReference type="CDD" id="cd07324">
    <property type="entry name" value="M48C_Oma1-like"/>
    <property type="match status" value="1"/>
</dbReference>
<reference evidence="9 10" key="1">
    <citation type="submission" date="2018-03" db="EMBL/GenBank/DDBJ databases">
        <authorList>
            <person name="Keele B.F."/>
        </authorList>
    </citation>
    <scope>NUCLEOTIDE SEQUENCE [LARGE SCALE GENOMIC DNA]</scope>
    <source>
        <strain evidence="9 10">CeCT 8812</strain>
    </source>
</reference>
<dbReference type="RefSeq" id="WP_108781155.1">
    <property type="nucleotide sequence ID" value="NZ_OMKW01000001.1"/>
</dbReference>
<evidence type="ECO:0000313" key="10">
    <source>
        <dbReference type="Proteomes" id="UP000244932"/>
    </source>
</evidence>
<dbReference type="PANTHER" id="PTHR22726">
    <property type="entry name" value="METALLOENDOPEPTIDASE OMA1"/>
    <property type="match status" value="1"/>
</dbReference>
<comment type="cofactor">
    <cofactor evidence="1">
        <name>Zn(2+)</name>
        <dbReference type="ChEBI" id="CHEBI:29105"/>
    </cofactor>
</comment>
<evidence type="ECO:0000256" key="4">
    <source>
        <dbReference type="ARBA" id="ARBA00022801"/>
    </source>
</evidence>
<feature type="chain" id="PRO_5015362499" evidence="7">
    <location>
        <begin position="20"/>
        <end position="454"/>
    </location>
</feature>
<dbReference type="PROSITE" id="PS00435">
    <property type="entry name" value="PEROXIDASE_1"/>
    <property type="match status" value="1"/>
</dbReference>
<evidence type="ECO:0000313" key="9">
    <source>
        <dbReference type="EMBL" id="SPF28454.1"/>
    </source>
</evidence>
<keyword evidence="10" id="KW-1185">Reference proteome</keyword>
<name>A0A2R8A899_9RHOB</name>
<evidence type="ECO:0000256" key="5">
    <source>
        <dbReference type="ARBA" id="ARBA00022833"/>
    </source>
</evidence>
<dbReference type="InterPro" id="IPR001915">
    <property type="entry name" value="Peptidase_M48"/>
</dbReference>
<keyword evidence="5" id="KW-0862">Zinc</keyword>
<dbReference type="EMBL" id="OMKW01000001">
    <property type="protein sequence ID" value="SPF28454.1"/>
    <property type="molecule type" value="Genomic_DNA"/>
</dbReference>
<dbReference type="GO" id="GO:0016020">
    <property type="term" value="C:membrane"/>
    <property type="evidence" value="ECO:0007669"/>
    <property type="project" value="TreeGrafter"/>
</dbReference>
<dbReference type="AlphaFoldDB" id="A0A2R8A899"/>
<accession>A0A2R8A899</accession>
<dbReference type="GO" id="GO:0046872">
    <property type="term" value="F:metal ion binding"/>
    <property type="evidence" value="ECO:0007669"/>
    <property type="project" value="UniProtKB-KW"/>
</dbReference>
<dbReference type="GO" id="GO:0004222">
    <property type="term" value="F:metalloendopeptidase activity"/>
    <property type="evidence" value="ECO:0007669"/>
    <property type="project" value="InterPro"/>
</dbReference>
<evidence type="ECO:0000256" key="1">
    <source>
        <dbReference type="ARBA" id="ARBA00001947"/>
    </source>
</evidence>
<protein>
    <submittedName>
        <fullName evidence="9">Beta-barrel assembly-enhancing protease</fullName>
        <ecNumber evidence="9">3.4.-.-</ecNumber>
    </submittedName>
</protein>
<gene>
    <name evidence="9" type="primary">bepA_1</name>
    <name evidence="9" type="ORF">POI8812_00754</name>
</gene>